<dbReference type="GeneID" id="18818991"/>
<dbReference type="HOGENOM" id="CLU_2980538_0_0_1"/>
<organism>
    <name type="scientific">Serpula lacrymans var. lacrymans (strain S7.9)</name>
    <name type="common">Dry rot fungus</name>
    <dbReference type="NCBI Taxonomy" id="578457"/>
    <lineage>
        <taxon>Eukaryota</taxon>
        <taxon>Fungi</taxon>
        <taxon>Dikarya</taxon>
        <taxon>Basidiomycota</taxon>
        <taxon>Agaricomycotina</taxon>
        <taxon>Agaricomycetes</taxon>
        <taxon>Agaricomycetidae</taxon>
        <taxon>Boletales</taxon>
        <taxon>Coniophorineae</taxon>
        <taxon>Serpulaceae</taxon>
        <taxon>Serpula</taxon>
    </lineage>
</organism>
<dbReference type="AlphaFoldDB" id="F8NTC9"/>
<sequence length="58" mass="6632">MSQCPYHQIVSRYMLLLHQQCDNEAGLSVWAEESFKPLAVEMIVQSARNIQSRRSPPG</sequence>
<name>F8NTC9_SERL9</name>
<dbReference type="Proteomes" id="UP000008064">
    <property type="component" value="Unassembled WGS sequence"/>
</dbReference>
<accession>F8NTC9</accession>
<dbReference type="KEGG" id="sla:SERLADRAFT_465993"/>
<evidence type="ECO:0000313" key="1">
    <source>
        <dbReference type="EMBL" id="EGO25601.1"/>
    </source>
</evidence>
<gene>
    <name evidence="1" type="ORF">SERLADRAFT_465993</name>
</gene>
<reference evidence="1" key="1">
    <citation type="submission" date="2011-04" db="EMBL/GenBank/DDBJ databases">
        <title>Evolution of plant cell wall degrading machinery underlies the functional diversity of forest fungi.</title>
        <authorList>
            <consortium name="US DOE Joint Genome Institute (JGI-PGF)"/>
            <person name="Eastwood D.C."/>
            <person name="Floudas D."/>
            <person name="Binder M."/>
            <person name="Majcherczyk A."/>
            <person name="Schneider P."/>
            <person name="Aerts A."/>
            <person name="Asiegbu F.O."/>
            <person name="Baker S.E."/>
            <person name="Barry K."/>
            <person name="Bendiksby M."/>
            <person name="Blumentritt M."/>
            <person name="Coutinho P.M."/>
            <person name="Cullen D."/>
            <person name="Cullen D."/>
            <person name="Gathman A."/>
            <person name="Goodell B."/>
            <person name="Henrissat B."/>
            <person name="Ihrmark K."/>
            <person name="Kauserud H."/>
            <person name="Kohler A."/>
            <person name="LaButti K."/>
            <person name="Lapidus A."/>
            <person name="Lavin J.L."/>
            <person name="Lee Y.-H."/>
            <person name="Lindquist E."/>
            <person name="Lilly W."/>
            <person name="Lucas S."/>
            <person name="Morin E."/>
            <person name="Murat C."/>
            <person name="Oguiza J.A."/>
            <person name="Park J."/>
            <person name="Pisabarro A.G."/>
            <person name="Riley R."/>
            <person name="Rosling A."/>
            <person name="Salamov A."/>
            <person name="Schmidt O."/>
            <person name="Schmutz J."/>
            <person name="Skrede I."/>
            <person name="Stenlid J."/>
            <person name="Wiebenga A."/>
            <person name="Xie X."/>
            <person name="Kues U."/>
            <person name="Hibbett D.S."/>
            <person name="Hoffmeister D."/>
            <person name="Hogberg N."/>
            <person name="Martin F."/>
            <person name="Grigoriev I.V."/>
            <person name="Watkinson S.C."/>
        </authorList>
    </citation>
    <scope>NUCLEOTIDE SEQUENCE</scope>
    <source>
        <strain evidence="1">S7.9</strain>
    </source>
</reference>
<dbReference type="EMBL" id="GL945433">
    <property type="protein sequence ID" value="EGO25601.1"/>
    <property type="molecule type" value="Genomic_DNA"/>
</dbReference>
<protein>
    <submittedName>
        <fullName evidence="1">Uncharacterized protein</fullName>
    </submittedName>
</protein>
<dbReference type="RefSeq" id="XP_007317723.1">
    <property type="nucleotide sequence ID" value="XM_007317661.1"/>
</dbReference>
<proteinExistence type="predicted"/>